<dbReference type="FunFam" id="1.10.565.10:FF:000034">
    <property type="entry name" value="Hormone receptor 4, isoform J"/>
    <property type="match status" value="1"/>
</dbReference>
<evidence type="ECO:0000256" key="3">
    <source>
        <dbReference type="ARBA" id="ARBA00023163"/>
    </source>
</evidence>
<proteinExistence type="predicted"/>
<accession>A0A7R8ZD60</accession>
<keyword evidence="1" id="KW-0805">Transcription regulation</keyword>
<dbReference type="SUPFAM" id="SSF48508">
    <property type="entry name" value="Nuclear receptor ligand-binding domain"/>
    <property type="match status" value="1"/>
</dbReference>
<dbReference type="SMART" id="SM00430">
    <property type="entry name" value="HOLI"/>
    <property type="match status" value="1"/>
</dbReference>
<sequence length="357" mass="40185">MKLEGPSSLLTGVKYKKHKKNPKNGQVKGSPVDRQHVPGQSKGTGPDHGIPSHIVNGIILKTALTNPSEVVHLRQRLDNAVSSSRDRMFPIESTLGMIQTLIDCDEFQDIATLRVGLVVSPRLTSGSQSCCRFPEQNLDELLDHKSDLSEKLCQIGDSIVYKLVQWTKRLPFYLELPVEVHTRLLTHKWHELLVLTTSAYQAIHGGHKMGSIGSDGPEADFAQEVANNLSTLQTCLTSMMGRPITMDQLRQDVGLMVEKITHVTLMFRRIKLRMEEYVCLKVITMLNQARGGSMELETIQDRYMSCLRSFVEHNSSQNPTRFHELLVRLPEVQSAAALLLESKMFYVPFLLNSAIQR</sequence>
<dbReference type="InterPro" id="IPR035500">
    <property type="entry name" value="NHR-like_dom_sf"/>
</dbReference>
<organism evidence="8">
    <name type="scientific">Timema douglasi</name>
    <name type="common">Walking stick</name>
    <dbReference type="NCBI Taxonomy" id="61478"/>
    <lineage>
        <taxon>Eukaryota</taxon>
        <taxon>Metazoa</taxon>
        <taxon>Ecdysozoa</taxon>
        <taxon>Arthropoda</taxon>
        <taxon>Hexapoda</taxon>
        <taxon>Insecta</taxon>
        <taxon>Pterygota</taxon>
        <taxon>Neoptera</taxon>
        <taxon>Polyneoptera</taxon>
        <taxon>Phasmatodea</taxon>
        <taxon>Timematodea</taxon>
        <taxon>Timematoidea</taxon>
        <taxon>Timematidae</taxon>
        <taxon>Timema</taxon>
    </lineage>
</organism>
<keyword evidence="4" id="KW-0675">Receptor</keyword>
<dbReference type="Pfam" id="PF00104">
    <property type="entry name" value="Hormone_recep"/>
    <property type="match status" value="1"/>
</dbReference>
<feature type="region of interest" description="Disordered" evidence="6">
    <location>
        <begin position="1"/>
        <end position="50"/>
    </location>
</feature>
<evidence type="ECO:0000256" key="1">
    <source>
        <dbReference type="ARBA" id="ARBA00023015"/>
    </source>
</evidence>
<keyword evidence="5" id="KW-0539">Nucleus</keyword>
<evidence type="ECO:0000256" key="5">
    <source>
        <dbReference type="ARBA" id="ARBA00023242"/>
    </source>
</evidence>
<dbReference type="PANTHER" id="PTHR48092">
    <property type="entry name" value="KNIRPS-RELATED PROTEIN-RELATED"/>
    <property type="match status" value="1"/>
</dbReference>
<evidence type="ECO:0000259" key="7">
    <source>
        <dbReference type="PROSITE" id="PS51843"/>
    </source>
</evidence>
<feature type="domain" description="NR LBD" evidence="7">
    <location>
        <begin position="122"/>
        <end position="357"/>
    </location>
</feature>
<dbReference type="InterPro" id="IPR001723">
    <property type="entry name" value="Nuclear_hrmn_rcpt"/>
</dbReference>
<protein>
    <recommendedName>
        <fullName evidence="7">NR LBD domain-containing protein</fullName>
    </recommendedName>
</protein>
<keyword evidence="3" id="KW-0804">Transcription</keyword>
<dbReference type="InterPro" id="IPR050200">
    <property type="entry name" value="Nuclear_hormone_rcpt_NR3"/>
</dbReference>
<gene>
    <name evidence="8" type="ORF">TDIB3V08_LOCUS11306</name>
</gene>
<dbReference type="PROSITE" id="PS51843">
    <property type="entry name" value="NR_LBD"/>
    <property type="match status" value="1"/>
</dbReference>
<dbReference type="Gene3D" id="1.10.565.10">
    <property type="entry name" value="Retinoid X Receptor"/>
    <property type="match status" value="1"/>
</dbReference>
<reference evidence="8" key="1">
    <citation type="submission" date="2020-11" db="EMBL/GenBank/DDBJ databases">
        <authorList>
            <person name="Tran Van P."/>
        </authorList>
    </citation>
    <scope>NUCLEOTIDE SEQUENCE</scope>
</reference>
<dbReference type="GO" id="GO:0003677">
    <property type="term" value="F:DNA binding"/>
    <property type="evidence" value="ECO:0007669"/>
    <property type="project" value="UniProtKB-KW"/>
</dbReference>
<evidence type="ECO:0000256" key="6">
    <source>
        <dbReference type="SAM" id="MobiDB-lite"/>
    </source>
</evidence>
<dbReference type="EMBL" id="OA574209">
    <property type="protein sequence ID" value="CAD7205152.1"/>
    <property type="molecule type" value="Genomic_DNA"/>
</dbReference>
<evidence type="ECO:0000313" key="8">
    <source>
        <dbReference type="EMBL" id="CAD7205152.1"/>
    </source>
</evidence>
<dbReference type="AlphaFoldDB" id="A0A7R8ZD60"/>
<keyword evidence="2" id="KW-0238">DNA-binding</keyword>
<evidence type="ECO:0000256" key="2">
    <source>
        <dbReference type="ARBA" id="ARBA00023125"/>
    </source>
</evidence>
<name>A0A7R8ZD60_TIMDO</name>
<dbReference type="PRINTS" id="PR00398">
    <property type="entry name" value="STRDHORMONER"/>
</dbReference>
<evidence type="ECO:0000256" key="4">
    <source>
        <dbReference type="ARBA" id="ARBA00023170"/>
    </source>
</evidence>
<dbReference type="InterPro" id="IPR000536">
    <property type="entry name" value="Nucl_hrmn_rcpt_lig-bd"/>
</dbReference>